<feature type="transmembrane region" description="Helical" evidence="9">
    <location>
        <begin position="142"/>
        <end position="159"/>
    </location>
</feature>
<feature type="transmembrane region" description="Helical" evidence="9">
    <location>
        <begin position="247"/>
        <end position="265"/>
    </location>
</feature>
<evidence type="ECO:0000256" key="2">
    <source>
        <dbReference type="ARBA" id="ARBA00022448"/>
    </source>
</evidence>
<keyword evidence="5 9" id="KW-0812">Transmembrane</keyword>
<comment type="subcellular location">
    <subcellularLocation>
        <location evidence="1">Cell inner membrane</location>
        <topology evidence="1">Multi-pass membrane protein</topology>
    </subcellularLocation>
</comment>
<name>A0A0C2ZMP5_MYCCA</name>
<dbReference type="GO" id="GO:0005886">
    <property type="term" value="C:plasma membrane"/>
    <property type="evidence" value="ECO:0007669"/>
    <property type="project" value="UniProtKB-SubCell"/>
</dbReference>
<feature type="transmembrane region" description="Helical" evidence="9">
    <location>
        <begin position="103"/>
        <end position="122"/>
    </location>
</feature>
<dbReference type="EMBL" id="JXQB01000001">
    <property type="protein sequence ID" value="KIM14110.1"/>
    <property type="molecule type" value="Genomic_DNA"/>
</dbReference>
<feature type="transmembrane region" description="Helical" evidence="9">
    <location>
        <begin position="277"/>
        <end position="295"/>
    </location>
</feature>
<keyword evidence="4" id="KW-0997">Cell inner membrane</keyword>
<comment type="caution">
    <text evidence="10">The sequence shown here is derived from an EMBL/GenBank/DDBJ whole genome shotgun (WGS) entry which is preliminary data.</text>
</comment>
<dbReference type="AlphaFoldDB" id="A0A0C2ZMP5"/>
<feature type="transmembrane region" description="Helical" evidence="9">
    <location>
        <begin position="6"/>
        <end position="25"/>
    </location>
</feature>
<evidence type="ECO:0000256" key="4">
    <source>
        <dbReference type="ARBA" id="ARBA00022519"/>
    </source>
</evidence>
<keyword evidence="7 9" id="KW-0472">Membrane</keyword>
<feature type="transmembrane region" description="Helical" evidence="9">
    <location>
        <begin position="315"/>
        <end position="332"/>
    </location>
</feature>
<evidence type="ECO:0000256" key="1">
    <source>
        <dbReference type="ARBA" id="ARBA00004429"/>
    </source>
</evidence>
<evidence type="ECO:0000256" key="7">
    <source>
        <dbReference type="ARBA" id="ARBA00023136"/>
    </source>
</evidence>
<evidence type="ECO:0000256" key="3">
    <source>
        <dbReference type="ARBA" id="ARBA00022475"/>
    </source>
</evidence>
<feature type="transmembrane region" description="Helical" evidence="9">
    <location>
        <begin position="32"/>
        <end position="49"/>
    </location>
</feature>
<keyword evidence="6 9" id="KW-1133">Transmembrane helix</keyword>
<proteinExistence type="inferred from homology"/>
<dbReference type="Proteomes" id="UP000031975">
    <property type="component" value="Unassembled WGS sequence"/>
</dbReference>
<feature type="transmembrane region" description="Helical" evidence="9">
    <location>
        <begin position="344"/>
        <end position="362"/>
    </location>
</feature>
<dbReference type="InterPro" id="IPR007272">
    <property type="entry name" value="Sulf_transp_TsuA/YedE"/>
</dbReference>
<dbReference type="Pfam" id="PF04143">
    <property type="entry name" value="Sulf_transp"/>
    <property type="match status" value="1"/>
</dbReference>
<comment type="similarity">
    <text evidence="8">Belongs to the TsuA/YedE (TC 9.B.102) family.</text>
</comment>
<sequence length="412" mass="46660">MKTKWIQPLIALFFIVLLSILTIFLKSTNLRLSLIIGFILGCVISRSSFDFSTGIKQAYLYKNTNLTKAFILLLALSMIIVFILKIIFDFYNINLISNISNTNNISIFTLVGSFIIGFSIIITSNCASGILFDLAKGKLKGLIGVIFFIIGSVIGYISLKLFSKTNLFIKTSSKVFLANNIYYLAILICSLLILFVLYLIVKKYENKYLKQDFNLKINNNLNDQLINNSSKKLFSYKNYYRLFIKNWSFMISSVLISICATIILVINNKTWGVSKPFLTFFVYLCSVFKINLSNVMFDEIIKITNNGLLNDSSTLINISFFIGCLVCFLLANKFKFELKINKKEFFCFTIGGFLLGFGASLANGCSVGAMYSKISTFDLSGWVFLIGMIIGIFIGIKIFIKKQNNIIQINRR</sequence>
<keyword evidence="3" id="KW-1003">Cell membrane</keyword>
<reference evidence="10 11" key="1">
    <citation type="submission" date="2015-01" db="EMBL/GenBank/DDBJ databases">
        <title>Draft Genome Sequence of Mycoplasma capricolum subsp. capricolum str. GM508D.</title>
        <authorList>
            <person name="Calcutt M.J."/>
            <person name="Foecking M.F."/>
        </authorList>
    </citation>
    <scope>NUCLEOTIDE SEQUENCE [LARGE SCALE GENOMIC DNA]</scope>
    <source>
        <strain evidence="10 11">GM508D</strain>
    </source>
</reference>
<evidence type="ECO:0000313" key="10">
    <source>
        <dbReference type="EMBL" id="KIM14110.1"/>
    </source>
</evidence>
<feature type="transmembrane region" description="Helical" evidence="9">
    <location>
        <begin position="69"/>
        <end position="91"/>
    </location>
</feature>
<dbReference type="RefSeq" id="WP_041159830.1">
    <property type="nucleotide sequence ID" value="NZ_CP143995.1"/>
</dbReference>
<dbReference type="PANTHER" id="PTHR30574">
    <property type="entry name" value="INNER MEMBRANE PROTEIN YEDE"/>
    <property type="match status" value="1"/>
</dbReference>
<organism evidence="10 11">
    <name type="scientific">Mycoplasma capricolum subsp. capricolum</name>
    <dbReference type="NCBI Taxonomy" id="40479"/>
    <lineage>
        <taxon>Bacteria</taxon>
        <taxon>Bacillati</taxon>
        <taxon>Mycoplasmatota</taxon>
        <taxon>Mollicutes</taxon>
        <taxon>Mycoplasmataceae</taxon>
        <taxon>Mycoplasma</taxon>
    </lineage>
</organism>
<evidence type="ECO:0000256" key="8">
    <source>
        <dbReference type="ARBA" id="ARBA00035655"/>
    </source>
</evidence>
<gene>
    <name evidence="10" type="ORF">MCGM508_03505</name>
</gene>
<dbReference type="PANTHER" id="PTHR30574:SF1">
    <property type="entry name" value="SULPHUR TRANSPORT DOMAIN-CONTAINING PROTEIN"/>
    <property type="match status" value="1"/>
</dbReference>
<feature type="transmembrane region" description="Helical" evidence="9">
    <location>
        <begin position="382"/>
        <end position="400"/>
    </location>
</feature>
<keyword evidence="2" id="KW-0813">Transport</keyword>
<feature type="transmembrane region" description="Helical" evidence="9">
    <location>
        <begin position="180"/>
        <end position="201"/>
    </location>
</feature>
<accession>A0A0C2ZMP5</accession>
<protein>
    <submittedName>
        <fullName evidence="10">Uncharacterized protein</fullName>
    </submittedName>
</protein>
<evidence type="ECO:0000256" key="9">
    <source>
        <dbReference type="SAM" id="Phobius"/>
    </source>
</evidence>
<evidence type="ECO:0000313" key="11">
    <source>
        <dbReference type="Proteomes" id="UP000031975"/>
    </source>
</evidence>
<evidence type="ECO:0000256" key="5">
    <source>
        <dbReference type="ARBA" id="ARBA00022692"/>
    </source>
</evidence>
<evidence type="ECO:0000256" key="6">
    <source>
        <dbReference type="ARBA" id="ARBA00022989"/>
    </source>
</evidence>